<comment type="caution">
    <text evidence="1">The sequence shown here is derived from an EMBL/GenBank/DDBJ whole genome shotgun (WGS) entry which is preliminary data.</text>
</comment>
<protein>
    <submittedName>
        <fullName evidence="1">Uncharacterized protein</fullName>
    </submittedName>
</protein>
<name>A0A2T6ZS96_TUBBO</name>
<organism evidence="1 2">
    <name type="scientific">Tuber borchii</name>
    <name type="common">White truffle</name>
    <dbReference type="NCBI Taxonomy" id="42251"/>
    <lineage>
        <taxon>Eukaryota</taxon>
        <taxon>Fungi</taxon>
        <taxon>Dikarya</taxon>
        <taxon>Ascomycota</taxon>
        <taxon>Pezizomycotina</taxon>
        <taxon>Pezizomycetes</taxon>
        <taxon>Pezizales</taxon>
        <taxon>Tuberaceae</taxon>
        <taxon>Tuber</taxon>
    </lineage>
</organism>
<dbReference type="EMBL" id="NESQ01000122">
    <property type="protein sequence ID" value="PUU78336.1"/>
    <property type="molecule type" value="Genomic_DNA"/>
</dbReference>
<proteinExistence type="predicted"/>
<accession>A0A2T6ZS96</accession>
<dbReference type="AlphaFoldDB" id="A0A2T6ZS96"/>
<keyword evidence="2" id="KW-1185">Reference proteome</keyword>
<evidence type="ECO:0000313" key="1">
    <source>
        <dbReference type="EMBL" id="PUU78336.1"/>
    </source>
</evidence>
<dbReference type="Proteomes" id="UP000244722">
    <property type="component" value="Unassembled WGS sequence"/>
</dbReference>
<dbReference type="OrthoDB" id="76567at2759"/>
<evidence type="ECO:0000313" key="2">
    <source>
        <dbReference type="Proteomes" id="UP000244722"/>
    </source>
</evidence>
<sequence length="202" mass="22588">MVTLTHELAHTVFTRCFEDEIAKMGLGGRALECTGAARYGPKRAAGEADCGYKPMPARRLNNDWPTLIVEAGVSQRLESLQEDAEWWLETSKGGVGTVILIFASRQARLLQFQKWEVKEVVNPQVTRNRNWESERFVQCTGNVEIVGDTATGDEIEISFEKIFLRAPEKDDGESNITFTHDALIEIADRVWEGTSSPSRSPS</sequence>
<reference evidence="1 2" key="1">
    <citation type="submission" date="2017-04" db="EMBL/GenBank/DDBJ databases">
        <title>Draft genome sequence of Tuber borchii Vittad., a whitish edible truffle.</title>
        <authorList>
            <consortium name="DOE Joint Genome Institute"/>
            <person name="Murat C."/>
            <person name="Kuo A."/>
            <person name="Barry K.W."/>
            <person name="Clum A."/>
            <person name="Dockter R.B."/>
            <person name="Fauchery L."/>
            <person name="Iotti M."/>
            <person name="Kohler A."/>
            <person name="Labutti K."/>
            <person name="Lindquist E.A."/>
            <person name="Lipzen A."/>
            <person name="Ohm R.A."/>
            <person name="Wang M."/>
            <person name="Grigoriev I.V."/>
            <person name="Zambonelli A."/>
            <person name="Martin F.M."/>
        </authorList>
    </citation>
    <scope>NUCLEOTIDE SEQUENCE [LARGE SCALE GENOMIC DNA]</scope>
    <source>
        <strain evidence="1 2">Tbo3840</strain>
    </source>
</reference>
<gene>
    <name evidence="1" type="ORF">B9Z19DRAFT_1126917</name>
</gene>
<dbReference type="STRING" id="42251.A0A2T6ZS96"/>